<sequence length="70" mass="8121">MQVIKNELPLHPQSKEKAAVKNRTKTPQDGPFVYRLGRKIFILERGVRLPYGLQNKIKIKKIRISQHGKS</sequence>
<reference evidence="2" key="1">
    <citation type="submission" date="2016-04" db="EMBL/GenBank/DDBJ databases">
        <authorList>
            <person name="Evans L.H."/>
            <person name="Alamgir A."/>
            <person name="Owens N."/>
            <person name="Weber N.D."/>
            <person name="Virtaneva K."/>
            <person name="Barbian K."/>
            <person name="Babar A."/>
            <person name="Rosenke K."/>
        </authorList>
    </citation>
    <scope>NUCLEOTIDE SEQUENCE</scope>
    <source>
        <strain evidence="2">86-1</strain>
    </source>
</reference>
<accession>A0A212IZC1</accession>
<protein>
    <submittedName>
        <fullName evidence="2">Uncharacterized protein</fullName>
    </submittedName>
</protein>
<dbReference type="EMBL" id="FLUM01000001">
    <property type="protein sequence ID" value="SBV92517.1"/>
    <property type="molecule type" value="Genomic_DNA"/>
</dbReference>
<feature type="region of interest" description="Disordered" evidence="1">
    <location>
        <begin position="1"/>
        <end position="28"/>
    </location>
</feature>
<dbReference type="AlphaFoldDB" id="A0A212IZC1"/>
<organism evidence="2">
    <name type="scientific">uncultured Dysgonomonas sp</name>
    <dbReference type="NCBI Taxonomy" id="206096"/>
    <lineage>
        <taxon>Bacteria</taxon>
        <taxon>Pseudomonadati</taxon>
        <taxon>Bacteroidota</taxon>
        <taxon>Bacteroidia</taxon>
        <taxon>Bacteroidales</taxon>
        <taxon>Dysgonomonadaceae</taxon>
        <taxon>Dysgonomonas</taxon>
        <taxon>environmental samples</taxon>
    </lineage>
</organism>
<evidence type="ECO:0000256" key="1">
    <source>
        <dbReference type="SAM" id="MobiDB-lite"/>
    </source>
</evidence>
<evidence type="ECO:0000313" key="2">
    <source>
        <dbReference type="EMBL" id="SBV92517.1"/>
    </source>
</evidence>
<name>A0A212IZC1_9BACT</name>
<proteinExistence type="predicted"/>
<gene>
    <name evidence="2" type="ORF">KL86DYS1_10630</name>
</gene>